<name>A0A380RVB9_FIBSU</name>
<organism evidence="5 6">
    <name type="scientific">Fibrobacter succinogenes</name>
    <name type="common">Bacteroides succinogenes</name>
    <dbReference type="NCBI Taxonomy" id="833"/>
    <lineage>
        <taxon>Bacteria</taxon>
        <taxon>Pseudomonadati</taxon>
        <taxon>Fibrobacterota</taxon>
        <taxon>Fibrobacteria</taxon>
        <taxon>Fibrobacterales</taxon>
        <taxon>Fibrobacteraceae</taxon>
        <taxon>Fibrobacter</taxon>
    </lineage>
</organism>
<dbReference type="SUPFAM" id="SSF52266">
    <property type="entry name" value="SGNH hydrolase"/>
    <property type="match status" value="1"/>
</dbReference>
<dbReference type="InterPro" id="IPR005181">
    <property type="entry name" value="SASA"/>
</dbReference>
<accession>A0A380RVB9</accession>
<proteinExistence type="predicted"/>
<dbReference type="PANTHER" id="PTHR31988:SF19">
    <property type="entry name" value="9-O-ACETYL-N-ACETYLNEURAMINIC ACID DEACETYLASE-RELATED"/>
    <property type="match status" value="1"/>
</dbReference>
<evidence type="ECO:0000256" key="2">
    <source>
        <dbReference type="SAM" id="MobiDB-lite"/>
    </source>
</evidence>
<protein>
    <recommendedName>
        <fullName evidence="4">Sialate O-acetylesterase domain-containing protein</fullName>
    </recommendedName>
</protein>
<dbReference type="Pfam" id="PF03629">
    <property type="entry name" value="SASA"/>
    <property type="match status" value="1"/>
</dbReference>
<dbReference type="Proteomes" id="UP000255423">
    <property type="component" value="Unassembled WGS sequence"/>
</dbReference>
<evidence type="ECO:0000256" key="1">
    <source>
        <dbReference type="ARBA" id="ARBA00022801"/>
    </source>
</evidence>
<dbReference type="AlphaFoldDB" id="A0A380RVB9"/>
<feature type="signal peptide" evidence="3">
    <location>
        <begin position="1"/>
        <end position="18"/>
    </location>
</feature>
<keyword evidence="1" id="KW-0378">Hydrolase</keyword>
<dbReference type="PANTHER" id="PTHR31988">
    <property type="entry name" value="ESTERASE, PUTATIVE (DUF303)-RELATED"/>
    <property type="match status" value="1"/>
</dbReference>
<evidence type="ECO:0000259" key="4">
    <source>
        <dbReference type="Pfam" id="PF03629"/>
    </source>
</evidence>
<sequence length="354" mass="39532">MIKKFLFSLAVLGAASFAQDPNLHIYLAYGQSNMSGQATITDTDRQTNPRFLVLRAGNHSNQKVGEFYPAAPPMGHSGSKVGIVDFFGRKMIKELPDSITVAVANVAIGGQSIDLFDKDRNAAYVQNAKNKNDTWWIQYLNEYGGDVHKRIVEMGKIAKQKGVIKGFLFHQGEADYQMKDWPERVKKVYDQFIEELELDPEKTPILLGELAPTGDLGWRNDAVKEAADLIPNGYVISAQGCPAIKEPSYTLHFTRDGYQTLGERYAEKMLELLKAQEPAPDSSKTDSSKVAPSDSIGRDSTASDSTNAIRNSAVARAVESHLPRLFYDVREHSLFVRFKKNGVEHRYRLTGRKE</sequence>
<dbReference type="RefSeq" id="WP_109572087.1">
    <property type="nucleotide sequence ID" value="NZ_UHJL01000001.1"/>
</dbReference>
<evidence type="ECO:0000256" key="3">
    <source>
        <dbReference type="SAM" id="SignalP"/>
    </source>
</evidence>
<feature type="compositionally biased region" description="Polar residues" evidence="2">
    <location>
        <begin position="298"/>
        <end position="307"/>
    </location>
</feature>
<dbReference type="EMBL" id="UHJL01000001">
    <property type="protein sequence ID" value="SUQ19456.1"/>
    <property type="molecule type" value="Genomic_DNA"/>
</dbReference>
<evidence type="ECO:0000313" key="6">
    <source>
        <dbReference type="Proteomes" id="UP000255423"/>
    </source>
</evidence>
<feature type="domain" description="Sialate O-acetylesterase" evidence="4">
    <location>
        <begin position="23"/>
        <end position="270"/>
    </location>
</feature>
<dbReference type="InterPro" id="IPR052940">
    <property type="entry name" value="Carb_Esterase_6"/>
</dbReference>
<dbReference type="InterPro" id="IPR036514">
    <property type="entry name" value="SGNH_hydro_sf"/>
</dbReference>
<feature type="region of interest" description="Disordered" evidence="2">
    <location>
        <begin position="276"/>
        <end position="307"/>
    </location>
</feature>
<feature type="chain" id="PRO_5016971506" description="Sialate O-acetylesterase domain-containing protein" evidence="3">
    <location>
        <begin position="19"/>
        <end position="354"/>
    </location>
</feature>
<reference evidence="5 6" key="1">
    <citation type="submission" date="2017-08" db="EMBL/GenBank/DDBJ databases">
        <authorList>
            <person name="de Groot N.N."/>
        </authorList>
    </citation>
    <scope>NUCLEOTIDE SEQUENCE [LARGE SCALE GENOMIC DNA]</scope>
    <source>
        <strain evidence="5 6">HM2</strain>
    </source>
</reference>
<dbReference type="Gene3D" id="3.40.50.1110">
    <property type="entry name" value="SGNH hydrolase"/>
    <property type="match status" value="1"/>
</dbReference>
<dbReference type="GO" id="GO:0016788">
    <property type="term" value="F:hydrolase activity, acting on ester bonds"/>
    <property type="evidence" value="ECO:0007669"/>
    <property type="project" value="UniProtKB-ARBA"/>
</dbReference>
<gene>
    <name evidence="5" type="ORF">SAMN05661053_0688</name>
</gene>
<keyword evidence="3" id="KW-0732">Signal</keyword>
<evidence type="ECO:0000313" key="5">
    <source>
        <dbReference type="EMBL" id="SUQ19456.1"/>
    </source>
</evidence>